<sequence length="116" mass="13203">MSGEELSHGVYSLSQLESLCDREKGRLLEAVVCENLGQDIALYKALMDEMIVREQREKNLDFNQAKDVVVRRVLLSLDRVASDPVLSADLTKMEKAHAGMIIWLDLLKQMRSDRNV</sequence>
<comment type="caution">
    <text evidence="1">The sequence shown here is derived from an EMBL/GenBank/DDBJ whole genome shotgun (WGS) entry which is preliminary data.</text>
</comment>
<organism evidence="1 2">
    <name type="scientific">Candidatus Magasanikbacteria bacterium RIFOXYD2_FULL_41_14</name>
    <dbReference type="NCBI Taxonomy" id="1798709"/>
    <lineage>
        <taxon>Bacteria</taxon>
        <taxon>Candidatus Magasanikiibacteriota</taxon>
    </lineage>
</organism>
<name>A0A1F6PEL6_9BACT</name>
<evidence type="ECO:0000313" key="2">
    <source>
        <dbReference type="Proteomes" id="UP000178254"/>
    </source>
</evidence>
<proteinExistence type="predicted"/>
<accession>A0A1F6PEL6</accession>
<reference evidence="1 2" key="1">
    <citation type="journal article" date="2016" name="Nat. Commun.">
        <title>Thousands of microbial genomes shed light on interconnected biogeochemical processes in an aquifer system.</title>
        <authorList>
            <person name="Anantharaman K."/>
            <person name="Brown C.T."/>
            <person name="Hug L.A."/>
            <person name="Sharon I."/>
            <person name="Castelle C.J."/>
            <person name="Probst A.J."/>
            <person name="Thomas B.C."/>
            <person name="Singh A."/>
            <person name="Wilkins M.J."/>
            <person name="Karaoz U."/>
            <person name="Brodie E.L."/>
            <person name="Williams K.H."/>
            <person name="Hubbard S.S."/>
            <person name="Banfield J.F."/>
        </authorList>
    </citation>
    <scope>NUCLEOTIDE SEQUENCE [LARGE SCALE GENOMIC DNA]</scope>
</reference>
<dbReference type="Proteomes" id="UP000178254">
    <property type="component" value="Unassembled WGS sequence"/>
</dbReference>
<dbReference type="AlphaFoldDB" id="A0A1F6PEL6"/>
<dbReference type="EMBL" id="MFRE01000007">
    <property type="protein sequence ID" value="OGH94589.1"/>
    <property type="molecule type" value="Genomic_DNA"/>
</dbReference>
<dbReference type="STRING" id="1798709.A2538_00320"/>
<protein>
    <submittedName>
        <fullName evidence="1">Uncharacterized protein</fullName>
    </submittedName>
</protein>
<evidence type="ECO:0000313" key="1">
    <source>
        <dbReference type="EMBL" id="OGH94589.1"/>
    </source>
</evidence>
<gene>
    <name evidence="1" type="ORF">A2538_00320</name>
</gene>